<gene>
    <name evidence="2" type="ORF">HZI73_04680</name>
</gene>
<dbReference type="KEGG" id="vpy:HZI73_04680"/>
<dbReference type="RefSeq" id="WP_212697100.1">
    <property type="nucleotide sequence ID" value="NZ_CP058649.1"/>
</dbReference>
<feature type="transmembrane region" description="Helical" evidence="1">
    <location>
        <begin position="6"/>
        <end position="23"/>
    </location>
</feature>
<sequence>MRNKKTIVSLFIILIMTITIYCIKNYNEKKYYVHLDKSQIKGVFSDIGEKIYDIADIDNNVSLQSKNLKFTFDNDFYLLDFKCIIHKEEESFKLYVENNKLYFPSTLYEKSLTQLDLGELLRIFDELDYNYLLDYLDEGDHYTFALYPEDSINSGGYIYNVNKYVNTKVFVYNDNTTSLINDKRYSSQKNTLLFTLLSMKESYKKEDNQGYYPLDKVYIIIPYE</sequence>
<dbReference type="AlphaFoldDB" id="A0A8J8MHN9"/>
<evidence type="ECO:0000313" key="3">
    <source>
        <dbReference type="Proteomes" id="UP000683246"/>
    </source>
</evidence>
<keyword evidence="3" id="KW-1185">Reference proteome</keyword>
<evidence type="ECO:0000313" key="2">
    <source>
        <dbReference type="EMBL" id="QUI21631.1"/>
    </source>
</evidence>
<proteinExistence type="predicted"/>
<accession>A0A8J8MHN9</accession>
<reference evidence="2" key="1">
    <citation type="submission" date="2020-07" db="EMBL/GenBank/DDBJ databases">
        <title>Vallitalea pronyensis genome.</title>
        <authorList>
            <person name="Postec A."/>
        </authorList>
    </citation>
    <scope>NUCLEOTIDE SEQUENCE</scope>
    <source>
        <strain evidence="2">FatNI3</strain>
    </source>
</reference>
<protein>
    <submittedName>
        <fullName evidence="2">Uncharacterized protein</fullName>
    </submittedName>
</protein>
<name>A0A8J8MHN9_9FIRM</name>
<evidence type="ECO:0000256" key="1">
    <source>
        <dbReference type="SAM" id="Phobius"/>
    </source>
</evidence>
<keyword evidence="1" id="KW-0812">Transmembrane</keyword>
<keyword evidence="1" id="KW-0472">Membrane</keyword>
<organism evidence="2 3">
    <name type="scientific">Vallitalea pronyensis</name>
    <dbReference type="NCBI Taxonomy" id="1348613"/>
    <lineage>
        <taxon>Bacteria</taxon>
        <taxon>Bacillati</taxon>
        <taxon>Bacillota</taxon>
        <taxon>Clostridia</taxon>
        <taxon>Lachnospirales</taxon>
        <taxon>Vallitaleaceae</taxon>
        <taxon>Vallitalea</taxon>
    </lineage>
</organism>
<dbReference type="EMBL" id="CP058649">
    <property type="protein sequence ID" value="QUI21631.1"/>
    <property type="molecule type" value="Genomic_DNA"/>
</dbReference>
<dbReference type="Proteomes" id="UP000683246">
    <property type="component" value="Chromosome"/>
</dbReference>
<keyword evidence="1" id="KW-1133">Transmembrane helix</keyword>